<dbReference type="RefSeq" id="WP_378289164.1">
    <property type="nucleotide sequence ID" value="NZ_JBHULE010000002.1"/>
</dbReference>
<keyword evidence="1" id="KW-1133">Transmembrane helix</keyword>
<dbReference type="EMBL" id="JBHULE010000002">
    <property type="protein sequence ID" value="MFD2561452.1"/>
    <property type="molecule type" value="Genomic_DNA"/>
</dbReference>
<feature type="transmembrane region" description="Helical" evidence="1">
    <location>
        <begin position="258"/>
        <end position="275"/>
    </location>
</feature>
<evidence type="ECO:0000256" key="1">
    <source>
        <dbReference type="SAM" id="Phobius"/>
    </source>
</evidence>
<evidence type="ECO:0000313" key="2">
    <source>
        <dbReference type="EMBL" id="MFD2561452.1"/>
    </source>
</evidence>
<proteinExistence type="predicted"/>
<evidence type="ECO:0008006" key="4">
    <source>
        <dbReference type="Google" id="ProtNLM"/>
    </source>
</evidence>
<accession>A0ABW5LAJ3</accession>
<feature type="transmembrane region" description="Helical" evidence="1">
    <location>
        <begin position="195"/>
        <end position="215"/>
    </location>
</feature>
<feature type="transmembrane region" description="Helical" evidence="1">
    <location>
        <begin position="153"/>
        <end position="175"/>
    </location>
</feature>
<name>A0ABW5LAJ3_9FLAO</name>
<organism evidence="2 3">
    <name type="scientific">Aquimarina rubra</name>
    <dbReference type="NCBI Taxonomy" id="1920033"/>
    <lineage>
        <taxon>Bacteria</taxon>
        <taxon>Pseudomonadati</taxon>
        <taxon>Bacteroidota</taxon>
        <taxon>Flavobacteriia</taxon>
        <taxon>Flavobacteriales</taxon>
        <taxon>Flavobacteriaceae</taxon>
        <taxon>Aquimarina</taxon>
    </lineage>
</organism>
<gene>
    <name evidence="2" type="ORF">ACFSR1_02145</name>
</gene>
<dbReference type="Proteomes" id="UP001597319">
    <property type="component" value="Unassembled WGS sequence"/>
</dbReference>
<feature type="transmembrane region" description="Helical" evidence="1">
    <location>
        <begin position="119"/>
        <end position="141"/>
    </location>
</feature>
<reference evidence="3" key="1">
    <citation type="journal article" date="2019" name="Int. J. Syst. Evol. Microbiol.">
        <title>The Global Catalogue of Microorganisms (GCM) 10K type strain sequencing project: providing services to taxonomists for standard genome sequencing and annotation.</title>
        <authorList>
            <consortium name="The Broad Institute Genomics Platform"/>
            <consortium name="The Broad Institute Genome Sequencing Center for Infectious Disease"/>
            <person name="Wu L."/>
            <person name="Ma J."/>
        </authorList>
    </citation>
    <scope>NUCLEOTIDE SEQUENCE [LARGE SCALE GENOMIC DNA]</scope>
    <source>
        <strain evidence="3">KCTC 52274</strain>
    </source>
</reference>
<protein>
    <recommendedName>
        <fullName evidence="4">DoxX family membrane protein</fullName>
    </recommendedName>
</protein>
<feature type="transmembrane region" description="Helical" evidence="1">
    <location>
        <begin position="95"/>
        <end position="113"/>
    </location>
</feature>
<keyword evidence="3" id="KW-1185">Reference proteome</keyword>
<feature type="transmembrane region" description="Helical" evidence="1">
    <location>
        <begin position="9"/>
        <end position="28"/>
    </location>
</feature>
<sequence>MTKDQTQRILKISVFLIFFGRAWQHLFWDAPYRTFFWDESLLKPIIEGLFNTSWQEYATSERTDQIIQNGIKTNGFIYLIAAISSLAIRKEVSKLFRIPILIGGISLVLLTLLMTKEKFYHAAQFFEHSIQFGLPLVLLYSYSKRLKIERLILILKILIAFTFFSHGLYAFGFYPVPGKFVDMTIHIFGFSESNAIAFLYVAGILDFILAILIFIPKVQIYALWYAVIWGLLTALARIVANFYWEFPLQSIHQNLYEVLYRLPHGLTPLLVILSIKKQSGPKIKKAAHIMDSPPAKLKI</sequence>
<feature type="transmembrane region" description="Helical" evidence="1">
    <location>
        <begin position="222"/>
        <end position="246"/>
    </location>
</feature>
<feature type="transmembrane region" description="Helical" evidence="1">
    <location>
        <begin position="71"/>
        <end position="88"/>
    </location>
</feature>
<evidence type="ECO:0000313" key="3">
    <source>
        <dbReference type="Proteomes" id="UP001597319"/>
    </source>
</evidence>
<keyword evidence="1" id="KW-0812">Transmembrane</keyword>
<comment type="caution">
    <text evidence="2">The sequence shown here is derived from an EMBL/GenBank/DDBJ whole genome shotgun (WGS) entry which is preliminary data.</text>
</comment>
<keyword evidence="1" id="KW-0472">Membrane</keyword>